<keyword evidence="3" id="KW-0235">DNA replication</keyword>
<dbReference type="SUPFAM" id="SSF52540">
    <property type="entry name" value="P-loop containing nucleoside triphosphate hydrolases"/>
    <property type="match status" value="1"/>
</dbReference>
<dbReference type="GO" id="GO:0006261">
    <property type="term" value="P:DNA-templated DNA replication"/>
    <property type="evidence" value="ECO:0007669"/>
    <property type="project" value="TreeGrafter"/>
</dbReference>
<dbReference type="InterPro" id="IPR001270">
    <property type="entry name" value="ClpA/B"/>
</dbReference>
<dbReference type="InterPro" id="IPR003593">
    <property type="entry name" value="AAA+_ATPase"/>
</dbReference>
<feature type="domain" description="AAA+ ATPase" evidence="10">
    <location>
        <begin position="40"/>
        <end position="182"/>
    </location>
</feature>
<feature type="non-terminal residue" evidence="11">
    <location>
        <position position="361"/>
    </location>
</feature>
<keyword evidence="8" id="KW-0548">Nucleotidyltransferase</keyword>
<evidence type="ECO:0000256" key="4">
    <source>
        <dbReference type="ARBA" id="ARBA00022723"/>
    </source>
</evidence>
<dbReference type="Gene3D" id="3.40.50.300">
    <property type="entry name" value="P-loop containing nucleotide triphosphate hydrolases"/>
    <property type="match status" value="1"/>
</dbReference>
<dbReference type="AlphaFoldDB" id="A0A382G950"/>
<evidence type="ECO:0000256" key="9">
    <source>
        <dbReference type="ARBA" id="ARBA00049244"/>
    </source>
</evidence>
<comment type="catalytic activity">
    <reaction evidence="9">
        <text>DNA(n) + a 2'-deoxyribonucleoside 5'-triphosphate = DNA(n+1) + diphosphate</text>
        <dbReference type="Rhea" id="RHEA:22508"/>
        <dbReference type="Rhea" id="RHEA-COMP:17339"/>
        <dbReference type="Rhea" id="RHEA-COMP:17340"/>
        <dbReference type="ChEBI" id="CHEBI:33019"/>
        <dbReference type="ChEBI" id="CHEBI:61560"/>
        <dbReference type="ChEBI" id="CHEBI:173112"/>
        <dbReference type="EC" id="2.7.7.7"/>
    </reaction>
</comment>
<accession>A0A382G950</accession>
<dbReference type="PANTHER" id="PTHR11669">
    <property type="entry name" value="REPLICATION FACTOR C / DNA POLYMERASE III GAMMA-TAU SUBUNIT"/>
    <property type="match status" value="1"/>
</dbReference>
<proteinExistence type="inferred from homology"/>
<protein>
    <recommendedName>
        <fullName evidence="2">DNA-directed DNA polymerase</fullName>
        <ecNumber evidence="2">2.7.7.7</ecNumber>
    </recommendedName>
</protein>
<organism evidence="11">
    <name type="scientific">marine metagenome</name>
    <dbReference type="NCBI Taxonomy" id="408172"/>
    <lineage>
        <taxon>unclassified sequences</taxon>
        <taxon>metagenomes</taxon>
        <taxon>ecological metagenomes</taxon>
    </lineage>
</organism>
<dbReference type="InterPro" id="IPR027417">
    <property type="entry name" value="P-loop_NTPase"/>
</dbReference>
<sequence length="361" mass="39747">MLVIGGFVLYSKWRPKGFEEVVGQEPIVTTLRNALSTDQVAHAYLFSGPRGTGKTTTARILAKAINCEYLNNGDPCNQCSNCNSINEDVAFDLIEMDAASNRGIDDVRDLRERIAFSPSVMKHKVYLLDEVHMLTTGAFNALLKTLEEPPPYAIFVLATTELHQVPATIVSRCQRFDFRRVPNDAIVQRLAFIAKEEGCTISEESLGVIARQSRGGMRDAITMFEQVVALFGLTPTVEEVNNMLGIIEDDRTNELANALVSDDLVRALELSREVSDDGLDLTKFTKATINILRERLLVTARSKDVDLIGLSKLSRIIANLAATDFRRDPSDAIPLEVACATALIIEPENSSANSVQKLDTS</sequence>
<comment type="similarity">
    <text evidence="1">Belongs to the DnaX/STICHEL family.</text>
</comment>
<reference evidence="11" key="1">
    <citation type="submission" date="2018-05" db="EMBL/GenBank/DDBJ databases">
        <authorList>
            <person name="Lanie J.A."/>
            <person name="Ng W.-L."/>
            <person name="Kazmierczak K.M."/>
            <person name="Andrzejewski T.M."/>
            <person name="Davidsen T.M."/>
            <person name="Wayne K.J."/>
            <person name="Tettelin H."/>
            <person name="Glass J.I."/>
            <person name="Rusch D."/>
            <person name="Podicherti R."/>
            <person name="Tsui H.-C.T."/>
            <person name="Winkler M.E."/>
        </authorList>
    </citation>
    <scope>NUCLEOTIDE SEQUENCE</scope>
</reference>
<evidence type="ECO:0000256" key="6">
    <source>
        <dbReference type="ARBA" id="ARBA00022833"/>
    </source>
</evidence>
<dbReference type="PRINTS" id="PR00300">
    <property type="entry name" value="CLPPROTEASEA"/>
</dbReference>
<keyword evidence="6" id="KW-0862">Zinc</keyword>
<evidence type="ECO:0000256" key="3">
    <source>
        <dbReference type="ARBA" id="ARBA00022705"/>
    </source>
</evidence>
<dbReference type="CDD" id="cd18137">
    <property type="entry name" value="HLD_clamp_pol_III_gamma_tau"/>
    <property type="match status" value="1"/>
</dbReference>
<keyword evidence="8" id="KW-0239">DNA-directed DNA polymerase</keyword>
<dbReference type="SMART" id="SM00382">
    <property type="entry name" value="AAA"/>
    <property type="match status" value="1"/>
</dbReference>
<dbReference type="GO" id="GO:0003887">
    <property type="term" value="F:DNA-directed DNA polymerase activity"/>
    <property type="evidence" value="ECO:0007669"/>
    <property type="project" value="UniProtKB-KW"/>
</dbReference>
<dbReference type="EMBL" id="UINC01054099">
    <property type="protein sequence ID" value="SVB71409.1"/>
    <property type="molecule type" value="Genomic_DNA"/>
</dbReference>
<dbReference type="InterPro" id="IPR012763">
    <property type="entry name" value="DNA_pol_III_sug/sutau_N"/>
</dbReference>
<keyword evidence="5" id="KW-0547">Nucleotide-binding</keyword>
<dbReference type="Pfam" id="PF22608">
    <property type="entry name" value="DNAX_ATPase_lid"/>
    <property type="match status" value="1"/>
</dbReference>
<dbReference type="CDD" id="cd00009">
    <property type="entry name" value="AAA"/>
    <property type="match status" value="1"/>
</dbReference>
<evidence type="ECO:0000256" key="7">
    <source>
        <dbReference type="ARBA" id="ARBA00022840"/>
    </source>
</evidence>
<dbReference type="Pfam" id="PF13177">
    <property type="entry name" value="DNA_pol3_delta2"/>
    <property type="match status" value="1"/>
</dbReference>
<dbReference type="EC" id="2.7.7.7" evidence="2"/>
<evidence type="ECO:0000313" key="11">
    <source>
        <dbReference type="EMBL" id="SVB71409.1"/>
    </source>
</evidence>
<evidence type="ECO:0000256" key="8">
    <source>
        <dbReference type="ARBA" id="ARBA00022932"/>
    </source>
</evidence>
<dbReference type="GO" id="GO:0046872">
    <property type="term" value="F:metal ion binding"/>
    <property type="evidence" value="ECO:0007669"/>
    <property type="project" value="UniProtKB-KW"/>
</dbReference>
<evidence type="ECO:0000256" key="1">
    <source>
        <dbReference type="ARBA" id="ARBA00006360"/>
    </source>
</evidence>
<dbReference type="NCBIfam" id="NF004046">
    <property type="entry name" value="PRK05563.1"/>
    <property type="match status" value="1"/>
</dbReference>
<dbReference type="FunFam" id="3.40.50.300:FF:000014">
    <property type="entry name" value="DNA polymerase III subunit gamma/tau"/>
    <property type="match status" value="1"/>
</dbReference>
<dbReference type="InterPro" id="IPR045085">
    <property type="entry name" value="HLD_clamp_pol_III_gamma_tau"/>
</dbReference>
<keyword evidence="4" id="KW-0479">Metal-binding</keyword>
<keyword evidence="8" id="KW-0808">Transferase</keyword>
<dbReference type="Pfam" id="PF12169">
    <property type="entry name" value="DNA_pol3_gamma3"/>
    <property type="match status" value="1"/>
</dbReference>
<dbReference type="PANTHER" id="PTHR11669:SF0">
    <property type="entry name" value="PROTEIN STICHEL-LIKE 2"/>
    <property type="match status" value="1"/>
</dbReference>
<evidence type="ECO:0000256" key="2">
    <source>
        <dbReference type="ARBA" id="ARBA00012417"/>
    </source>
</evidence>
<dbReference type="InterPro" id="IPR022754">
    <property type="entry name" value="DNA_pol_III_gamma-3"/>
</dbReference>
<dbReference type="NCBIfam" id="TIGR02397">
    <property type="entry name" value="dnaX_nterm"/>
    <property type="match status" value="1"/>
</dbReference>
<gene>
    <name evidence="11" type="ORF">METZ01_LOCUS224263</name>
</gene>
<dbReference type="Gene3D" id="1.10.8.60">
    <property type="match status" value="1"/>
</dbReference>
<dbReference type="GO" id="GO:0005524">
    <property type="term" value="F:ATP binding"/>
    <property type="evidence" value="ECO:0007669"/>
    <property type="project" value="UniProtKB-KW"/>
</dbReference>
<keyword evidence="7" id="KW-0067">ATP-binding</keyword>
<evidence type="ECO:0000256" key="5">
    <source>
        <dbReference type="ARBA" id="ARBA00022741"/>
    </source>
</evidence>
<name>A0A382G950_9ZZZZ</name>
<evidence type="ECO:0000259" key="10">
    <source>
        <dbReference type="SMART" id="SM00382"/>
    </source>
</evidence>
<dbReference type="GO" id="GO:0009360">
    <property type="term" value="C:DNA polymerase III complex"/>
    <property type="evidence" value="ECO:0007669"/>
    <property type="project" value="InterPro"/>
</dbReference>
<dbReference type="InterPro" id="IPR050238">
    <property type="entry name" value="DNA_Rep/Repair_Clamp_Loader"/>
</dbReference>